<dbReference type="AlphaFoldDB" id="A0A642V4W5"/>
<dbReference type="OrthoDB" id="79480at2759"/>
<evidence type="ECO:0000259" key="3">
    <source>
        <dbReference type="Pfam" id="PF21796"/>
    </source>
</evidence>
<comment type="caution">
    <text evidence="4">The sequence shown here is derived from an EMBL/GenBank/DDBJ whole genome shotgun (WGS) entry which is preliminary data.</text>
</comment>
<dbReference type="Pfam" id="PF12253">
    <property type="entry name" value="CAF1A_dimeriz"/>
    <property type="match status" value="1"/>
</dbReference>
<evidence type="ECO:0000259" key="2">
    <source>
        <dbReference type="Pfam" id="PF12253"/>
    </source>
</evidence>
<feature type="domain" description="Chromatin assembly factor 1 subunit Cac1-like C-terminal" evidence="3">
    <location>
        <begin position="437"/>
        <end position="491"/>
    </location>
</feature>
<dbReference type="EMBL" id="SWFS01000191">
    <property type="protein sequence ID" value="KAA8914928.1"/>
    <property type="molecule type" value="Genomic_DNA"/>
</dbReference>
<proteinExistence type="predicted"/>
<evidence type="ECO:0000256" key="1">
    <source>
        <dbReference type="SAM" id="MobiDB-lite"/>
    </source>
</evidence>
<feature type="domain" description="Chromatin assembly factor 1 subunit A dimerization" evidence="2">
    <location>
        <begin position="283"/>
        <end position="355"/>
    </location>
</feature>
<accession>A0A642V4W5</accession>
<keyword evidence="5" id="KW-1185">Reference proteome</keyword>
<dbReference type="VEuPathDB" id="FungiDB:TRICI_002811"/>
<dbReference type="Proteomes" id="UP000761534">
    <property type="component" value="Unassembled WGS sequence"/>
</dbReference>
<dbReference type="PANTHER" id="PTHR48176">
    <property type="entry name" value="DDRGK DOMAIN-CONTAINING PROTEIN 1"/>
    <property type="match status" value="1"/>
</dbReference>
<feature type="compositionally biased region" description="Polar residues" evidence="1">
    <location>
        <begin position="23"/>
        <end position="35"/>
    </location>
</feature>
<evidence type="ECO:0008006" key="6">
    <source>
        <dbReference type="Google" id="ProtNLM"/>
    </source>
</evidence>
<dbReference type="GO" id="GO:0044389">
    <property type="term" value="F:ubiquitin-like protein ligase binding"/>
    <property type="evidence" value="ECO:0007669"/>
    <property type="project" value="TreeGrafter"/>
</dbReference>
<evidence type="ECO:0000313" key="4">
    <source>
        <dbReference type="EMBL" id="KAA8914928.1"/>
    </source>
</evidence>
<feature type="region of interest" description="Disordered" evidence="1">
    <location>
        <begin position="1"/>
        <end position="205"/>
    </location>
</feature>
<dbReference type="InterPro" id="IPR022043">
    <property type="entry name" value="CAF1A_DD"/>
</dbReference>
<protein>
    <recommendedName>
        <fullName evidence="6">Chromatin assembly factor 1 subunit A</fullName>
    </recommendedName>
</protein>
<reference evidence="4" key="1">
    <citation type="journal article" date="2019" name="G3 (Bethesda)">
        <title>Genome Assemblies of Two Rare Opportunistic Yeast Pathogens: Diutina rugosa (syn. Candida rugosa) and Trichomonascus ciferrii (syn. Candida ciferrii).</title>
        <authorList>
            <person name="Mixao V."/>
            <person name="Saus E."/>
            <person name="Hansen A.P."/>
            <person name="Lass-Florl C."/>
            <person name="Gabaldon T."/>
        </authorList>
    </citation>
    <scope>NUCLEOTIDE SEQUENCE</scope>
    <source>
        <strain evidence="4">CBS 4856</strain>
    </source>
</reference>
<gene>
    <name evidence="4" type="ORF">TRICI_002811</name>
</gene>
<dbReference type="InterPro" id="IPR050899">
    <property type="entry name" value="DDRGK_domain-containing"/>
</dbReference>
<organism evidence="4 5">
    <name type="scientific">Trichomonascus ciferrii</name>
    <dbReference type="NCBI Taxonomy" id="44093"/>
    <lineage>
        <taxon>Eukaryota</taxon>
        <taxon>Fungi</taxon>
        <taxon>Dikarya</taxon>
        <taxon>Ascomycota</taxon>
        <taxon>Saccharomycotina</taxon>
        <taxon>Dipodascomycetes</taxon>
        <taxon>Dipodascales</taxon>
        <taxon>Trichomonascaceae</taxon>
        <taxon>Trichomonascus</taxon>
        <taxon>Trichomonascus ciferrii complex</taxon>
    </lineage>
</organism>
<dbReference type="InterPro" id="IPR048800">
    <property type="entry name" value="Cac1-like_C"/>
</dbReference>
<dbReference type="PANTHER" id="PTHR48176:SF1">
    <property type="entry name" value="DDRGK DOMAIN-CONTAINING PROTEIN 1"/>
    <property type="match status" value="1"/>
</dbReference>
<feature type="region of interest" description="Disordered" evidence="1">
    <location>
        <begin position="328"/>
        <end position="352"/>
    </location>
</feature>
<feature type="compositionally biased region" description="Basic and acidic residues" evidence="1">
    <location>
        <begin position="8"/>
        <end position="22"/>
    </location>
</feature>
<dbReference type="Pfam" id="PF21796">
    <property type="entry name" value="Cac1_C"/>
    <property type="match status" value="1"/>
</dbReference>
<evidence type="ECO:0000313" key="5">
    <source>
        <dbReference type="Proteomes" id="UP000761534"/>
    </source>
</evidence>
<feature type="compositionally biased region" description="Basic and acidic residues" evidence="1">
    <location>
        <begin position="65"/>
        <end position="173"/>
    </location>
</feature>
<name>A0A642V4W5_9ASCO</name>
<sequence>MEGNGSVEVEKMDDGSMSKRSFDSATGNKENQAPQQAHKKPCLDQGQLNESPEVPAMENNKTAPKKSEAAVERERIRLEKQRQREEEKARREAEKARREAEKEEKRRAKEEEKRRKEEEREQQRRLKEEEKKRKEEEKKRKEEERENERKRKEEEKKRKEEEKRKKEEAEAAKQPKIANFFTVKSKKSEPKADEQEKKDEASTKSEFDSTFLQFHIKPNCILYPQTSVESVTDDGDMSNWLKSQQVERGYSIRSTARDVVDMMTLGQATEDEILSALNSLPRKHLQFYEDVRPPYVGTFCKPRCWFATTPCKRAVDTLNYDYDSEAEWVQDDGEDGEDLDINDESEDALDDEDDDMDEFVAADDELSRRSIIGPLVPVIKWNDGTDDLFNNLRMEYLCDIDGPIDPFKDYWSTGVQKSTTASPNNKKRKLIPEDGMKQVLERIKGQDMNQNLLVEILKRDFPKYSKEMIRNTLKEAARRVGEKEPNKRWEITEEFSKQYNL</sequence>
<feature type="compositionally biased region" description="Basic and acidic residues" evidence="1">
    <location>
        <begin position="186"/>
        <end position="205"/>
    </location>
</feature>